<dbReference type="Proteomes" id="UP000247744">
    <property type="component" value="Unassembled WGS sequence"/>
</dbReference>
<dbReference type="OrthoDB" id="21752at31953"/>
<evidence type="ECO:0000313" key="2">
    <source>
        <dbReference type="Proteomes" id="UP000247744"/>
    </source>
</evidence>
<dbReference type="RefSeq" id="WP_110451751.1">
    <property type="nucleotide sequence ID" value="NZ_QGLL01000001.1"/>
</dbReference>
<dbReference type="AlphaFoldDB" id="A0A318MCK3"/>
<evidence type="ECO:0000313" key="1">
    <source>
        <dbReference type="EMBL" id="PXY85929.1"/>
    </source>
</evidence>
<dbReference type="EMBL" id="QGLL01000001">
    <property type="protein sequence ID" value="PXY85929.1"/>
    <property type="molecule type" value="Genomic_DNA"/>
</dbReference>
<comment type="caution">
    <text evidence="1">The sequence shown here is derived from an EMBL/GenBank/DDBJ whole genome shotgun (WGS) entry which is preliminary data.</text>
</comment>
<proteinExistence type="predicted"/>
<protein>
    <recommendedName>
        <fullName evidence="3">WXG100 family type VII secretion target</fullName>
    </recommendedName>
</protein>
<name>A0A318MCK3_9BIFI</name>
<accession>A0A318MCK3</accession>
<evidence type="ECO:0008006" key="3">
    <source>
        <dbReference type="Google" id="ProtNLM"/>
    </source>
</evidence>
<sequence>MADKVVVSNDELKKAKKGLEQVKQILDDFSGAQGNESSMGHMDVYSEYTMFMKRMKDASGKYSKKAGDFASMLQNVIDQFGDLDAQLSQQIKRSDGSAHR</sequence>
<reference evidence="1 2" key="1">
    <citation type="submission" date="2018-05" db="EMBL/GenBank/DDBJ databases">
        <title>Reference genomes for bee gut microbiota database.</title>
        <authorList>
            <person name="Ellegaard K.M."/>
        </authorList>
    </citation>
    <scope>NUCLEOTIDE SEQUENCE [LARGE SCALE GENOMIC DNA]</scope>
    <source>
        <strain evidence="1 2">ESL0200</strain>
    </source>
</reference>
<gene>
    <name evidence="1" type="ORF">DKK75_01860</name>
</gene>
<organism evidence="1 2">
    <name type="scientific">Bifidobacterium asteroides</name>
    <dbReference type="NCBI Taxonomy" id="1684"/>
    <lineage>
        <taxon>Bacteria</taxon>
        <taxon>Bacillati</taxon>
        <taxon>Actinomycetota</taxon>
        <taxon>Actinomycetes</taxon>
        <taxon>Bifidobacteriales</taxon>
        <taxon>Bifidobacteriaceae</taxon>
        <taxon>Bifidobacterium</taxon>
    </lineage>
</organism>